<evidence type="ECO:0000256" key="1">
    <source>
        <dbReference type="SAM" id="MobiDB-lite"/>
    </source>
</evidence>
<dbReference type="EMBL" id="APML01000004">
    <property type="protein sequence ID" value="ENH98296.1"/>
    <property type="molecule type" value="Genomic_DNA"/>
</dbReference>
<proteinExistence type="predicted"/>
<dbReference type="STRING" id="1308866.J416_01114"/>
<sequence>MNQSSHQEKKQHEKHRSHQSHDKKQKAKTFRRGKAVAFMDMMEQKRSTIKQQLDQPEYESIQQILIGELKAMDMVLNEFRQLFHLDEKDRTKNAMPLNQQKVNDRTN</sequence>
<organism evidence="2 3">
    <name type="scientific">Gracilibacillus halophilus YIM-C55.5</name>
    <dbReference type="NCBI Taxonomy" id="1308866"/>
    <lineage>
        <taxon>Bacteria</taxon>
        <taxon>Bacillati</taxon>
        <taxon>Bacillota</taxon>
        <taxon>Bacilli</taxon>
        <taxon>Bacillales</taxon>
        <taxon>Bacillaceae</taxon>
        <taxon>Gracilibacillus</taxon>
    </lineage>
</organism>
<accession>N4WZ19</accession>
<dbReference type="eggNOG" id="ENOG50308A1">
    <property type="taxonomic scope" value="Bacteria"/>
</dbReference>
<dbReference type="Proteomes" id="UP000012283">
    <property type="component" value="Unassembled WGS sequence"/>
</dbReference>
<evidence type="ECO:0000313" key="3">
    <source>
        <dbReference type="Proteomes" id="UP000012283"/>
    </source>
</evidence>
<dbReference type="AlphaFoldDB" id="N4WZ19"/>
<dbReference type="RefSeq" id="WP_003463067.1">
    <property type="nucleotide sequence ID" value="NZ_APML01000004.1"/>
</dbReference>
<name>N4WZ19_9BACI</name>
<keyword evidence="3" id="KW-1185">Reference proteome</keyword>
<feature type="region of interest" description="Disordered" evidence="1">
    <location>
        <begin position="1"/>
        <end position="31"/>
    </location>
</feature>
<evidence type="ECO:0000313" key="2">
    <source>
        <dbReference type="EMBL" id="ENH98296.1"/>
    </source>
</evidence>
<feature type="compositionally biased region" description="Basic and acidic residues" evidence="1">
    <location>
        <begin position="1"/>
        <end position="11"/>
    </location>
</feature>
<comment type="caution">
    <text evidence="2">The sequence shown here is derived from an EMBL/GenBank/DDBJ whole genome shotgun (WGS) entry which is preliminary data.</text>
</comment>
<reference evidence="2 3" key="1">
    <citation type="submission" date="2013-03" db="EMBL/GenBank/DDBJ databases">
        <title>Draft genome sequence of Gracibacillus halophilus YIM-C55.5, a moderately halophilic and thermophilic organism from the Xiaochaidamu salt lake.</title>
        <authorList>
            <person name="Sugumar T."/>
            <person name="Polireddy D.R."/>
            <person name="Antony A."/>
            <person name="Madhava Y.R."/>
            <person name="Sivakumar N."/>
        </authorList>
    </citation>
    <scope>NUCLEOTIDE SEQUENCE [LARGE SCALE GENOMIC DNA]</scope>
    <source>
        <strain evidence="2 3">YIM-C55.5</strain>
    </source>
</reference>
<gene>
    <name evidence="2" type="ORF">J416_01114</name>
</gene>
<dbReference type="PATRIC" id="fig|1308866.3.peg.225"/>
<feature type="compositionally biased region" description="Basic residues" evidence="1">
    <location>
        <begin position="12"/>
        <end position="31"/>
    </location>
</feature>
<protein>
    <submittedName>
        <fullName evidence="2">Uncharacterized protein</fullName>
    </submittedName>
</protein>